<comment type="cofactor">
    <cofactor evidence="11">
        <name>chloride</name>
        <dbReference type="ChEBI" id="CHEBI:17996"/>
    </cofactor>
</comment>
<comment type="similarity">
    <text evidence="4 11">Belongs to the HAD-like hydrolase superfamily. CbbY/CbbZ/Gph/YieH family.</text>
</comment>
<comment type="subunit">
    <text evidence="11">Monomer.</text>
</comment>
<evidence type="ECO:0000256" key="11">
    <source>
        <dbReference type="HAMAP-Rule" id="MF_00495"/>
    </source>
</evidence>
<keyword evidence="8 11" id="KW-0460">Magnesium</keyword>
<dbReference type="InterPro" id="IPR036412">
    <property type="entry name" value="HAD-like_sf"/>
</dbReference>
<dbReference type="NCBIfam" id="NF009697">
    <property type="entry name" value="PRK13222.1-4"/>
    <property type="match status" value="1"/>
</dbReference>
<keyword evidence="10 11" id="KW-0119">Carbohydrate metabolism</keyword>
<feature type="binding site" evidence="11">
    <location>
        <position position="175"/>
    </location>
    <ligand>
        <name>Mg(2+)</name>
        <dbReference type="ChEBI" id="CHEBI:18420"/>
    </ligand>
</feature>
<dbReference type="GO" id="GO:0006281">
    <property type="term" value="P:DNA repair"/>
    <property type="evidence" value="ECO:0007669"/>
    <property type="project" value="TreeGrafter"/>
</dbReference>
<dbReference type="SFLD" id="SFLDG01129">
    <property type="entry name" value="C1.5:_HAD__Beta-PGM__Phosphata"/>
    <property type="match status" value="1"/>
</dbReference>
<feature type="binding site" evidence="11">
    <location>
        <position position="13"/>
    </location>
    <ligand>
        <name>Mg(2+)</name>
        <dbReference type="ChEBI" id="CHEBI:18420"/>
    </ligand>
</feature>
<evidence type="ECO:0000256" key="3">
    <source>
        <dbReference type="ARBA" id="ARBA00004818"/>
    </source>
</evidence>
<keyword evidence="6 11" id="KW-0479">Metal-binding</keyword>
<evidence type="ECO:0000256" key="10">
    <source>
        <dbReference type="ARBA" id="ARBA00023277"/>
    </source>
</evidence>
<dbReference type="GO" id="GO:0046872">
    <property type="term" value="F:metal ion binding"/>
    <property type="evidence" value="ECO:0007669"/>
    <property type="project" value="UniProtKB-KW"/>
</dbReference>
<dbReference type="RefSeq" id="WP_115457853.1">
    <property type="nucleotide sequence ID" value="NZ_QRAP01000003.1"/>
</dbReference>
<dbReference type="OrthoDB" id="9776368at2"/>
<dbReference type="NCBIfam" id="TIGR01449">
    <property type="entry name" value="PGP_bact"/>
    <property type="match status" value="1"/>
</dbReference>
<evidence type="ECO:0000313" key="12">
    <source>
        <dbReference type="EMBL" id="RDK92650.1"/>
    </source>
</evidence>
<organism evidence="12 13">
    <name type="scientific">Enterobacillus tribolii</name>
    <dbReference type="NCBI Taxonomy" id="1487935"/>
    <lineage>
        <taxon>Bacteria</taxon>
        <taxon>Pseudomonadati</taxon>
        <taxon>Pseudomonadota</taxon>
        <taxon>Gammaproteobacteria</taxon>
        <taxon>Enterobacterales</taxon>
        <taxon>Hafniaceae</taxon>
        <taxon>Enterobacillus</taxon>
    </lineage>
</organism>
<dbReference type="CDD" id="cd16417">
    <property type="entry name" value="HAD_PGPase"/>
    <property type="match status" value="1"/>
</dbReference>
<accession>A0A370QTR5</accession>
<dbReference type="InterPro" id="IPR041492">
    <property type="entry name" value="HAD_2"/>
</dbReference>
<dbReference type="InterPro" id="IPR037512">
    <property type="entry name" value="PGPase_prok"/>
</dbReference>
<dbReference type="EMBL" id="QRAP01000003">
    <property type="protein sequence ID" value="RDK92650.1"/>
    <property type="molecule type" value="Genomic_DNA"/>
</dbReference>
<evidence type="ECO:0000256" key="6">
    <source>
        <dbReference type="ARBA" id="ARBA00022723"/>
    </source>
</evidence>
<evidence type="ECO:0000313" key="13">
    <source>
        <dbReference type="Proteomes" id="UP000254848"/>
    </source>
</evidence>
<dbReference type="PANTHER" id="PTHR43434:SF1">
    <property type="entry name" value="PHOSPHOGLYCOLATE PHOSPHATASE"/>
    <property type="match status" value="1"/>
</dbReference>
<comment type="function">
    <text evidence="11">Specifically catalyzes the dephosphorylation of 2-phosphoglycolate. Is involved in the dissimilation of the intracellular 2-phosphoglycolate formed during the DNA repair of 3'-phosphoglycolate ends, a major class of DNA lesions induced by oxidative stress.</text>
</comment>
<dbReference type="FunFam" id="3.40.50.1000:FF:000022">
    <property type="entry name" value="Phosphoglycolate phosphatase"/>
    <property type="match status" value="1"/>
</dbReference>
<dbReference type="InterPro" id="IPR050155">
    <property type="entry name" value="HAD-like_hydrolase_sf"/>
</dbReference>
<dbReference type="EC" id="3.1.3.18" evidence="5 11"/>
<evidence type="ECO:0000256" key="7">
    <source>
        <dbReference type="ARBA" id="ARBA00022801"/>
    </source>
</evidence>
<evidence type="ECO:0000256" key="8">
    <source>
        <dbReference type="ARBA" id="ARBA00022842"/>
    </source>
</evidence>
<dbReference type="GO" id="GO:0008967">
    <property type="term" value="F:phosphoglycolate phosphatase activity"/>
    <property type="evidence" value="ECO:0007669"/>
    <property type="project" value="UniProtKB-UniRule"/>
</dbReference>
<evidence type="ECO:0000256" key="4">
    <source>
        <dbReference type="ARBA" id="ARBA00006171"/>
    </source>
</evidence>
<keyword evidence="7 11" id="KW-0378">Hydrolase</keyword>
<dbReference type="InterPro" id="IPR023198">
    <property type="entry name" value="PGP-like_dom2"/>
</dbReference>
<keyword evidence="9 11" id="KW-0868">Chloride</keyword>
<dbReference type="AlphaFoldDB" id="A0A370QTR5"/>
<dbReference type="Gene3D" id="1.10.150.240">
    <property type="entry name" value="Putative phosphatase, domain 2"/>
    <property type="match status" value="1"/>
</dbReference>
<dbReference type="GO" id="GO:0005829">
    <property type="term" value="C:cytosol"/>
    <property type="evidence" value="ECO:0007669"/>
    <property type="project" value="TreeGrafter"/>
</dbReference>
<dbReference type="Proteomes" id="UP000254848">
    <property type="component" value="Unassembled WGS sequence"/>
</dbReference>
<dbReference type="InterPro" id="IPR006439">
    <property type="entry name" value="HAD-SF_hydro_IA"/>
</dbReference>
<dbReference type="Pfam" id="PF13419">
    <property type="entry name" value="HAD_2"/>
    <property type="match status" value="1"/>
</dbReference>
<name>A0A370QTR5_9GAMM</name>
<feature type="active site" description="Nucleophile" evidence="11">
    <location>
        <position position="13"/>
    </location>
</feature>
<dbReference type="SUPFAM" id="SSF56784">
    <property type="entry name" value="HAD-like"/>
    <property type="match status" value="1"/>
</dbReference>
<dbReference type="HAMAP" id="MF_00495">
    <property type="entry name" value="GPH_hydrolase_bact"/>
    <property type="match status" value="1"/>
</dbReference>
<dbReference type="GO" id="GO:0046295">
    <property type="term" value="P:glycolate biosynthetic process"/>
    <property type="evidence" value="ECO:0007669"/>
    <property type="project" value="UniProtKB-UniRule"/>
</dbReference>
<evidence type="ECO:0000256" key="5">
    <source>
        <dbReference type="ARBA" id="ARBA00013078"/>
    </source>
</evidence>
<dbReference type="Gene3D" id="3.40.50.1000">
    <property type="entry name" value="HAD superfamily/HAD-like"/>
    <property type="match status" value="1"/>
</dbReference>
<dbReference type="SFLD" id="SFLDG01135">
    <property type="entry name" value="C1.5.6:_HAD__Beta-PGM__Phospha"/>
    <property type="match status" value="1"/>
</dbReference>
<keyword evidence="13" id="KW-1185">Reference proteome</keyword>
<comment type="catalytic activity">
    <reaction evidence="1 11">
        <text>2-phosphoglycolate + H2O = glycolate + phosphate</text>
        <dbReference type="Rhea" id="RHEA:14369"/>
        <dbReference type="ChEBI" id="CHEBI:15377"/>
        <dbReference type="ChEBI" id="CHEBI:29805"/>
        <dbReference type="ChEBI" id="CHEBI:43474"/>
        <dbReference type="ChEBI" id="CHEBI:58033"/>
        <dbReference type="EC" id="3.1.3.18"/>
    </reaction>
</comment>
<sequence length="232" mass="25255">MSNPDGIRAIAFDLDGTLVDSAPGLAAAMDKAMKEQGFPEPGEERVKLWIGNGADMLVKRALAWANVEPAESLCQRVRAGFDFYYANSAETGSRLYPQVRETLTALYHGGFPLALVTNKPTPFVRPMLSALDIDVFFAEVIGGDDVTMRKPHPAPLYLVMAKLGLYAQELLFVGDSRNDIQAARSAGCRSVGMTYGYNYGEPIAHSEPDRVLPGFSDLLPLLGLPPLNHQEL</sequence>
<dbReference type="GO" id="GO:0005975">
    <property type="term" value="P:carbohydrate metabolic process"/>
    <property type="evidence" value="ECO:0007669"/>
    <property type="project" value="InterPro"/>
</dbReference>
<comment type="pathway">
    <text evidence="3 11">Organic acid metabolism; glycolate biosynthesis; glycolate from 2-phosphoglycolate: step 1/1.</text>
</comment>
<evidence type="ECO:0000256" key="2">
    <source>
        <dbReference type="ARBA" id="ARBA00001946"/>
    </source>
</evidence>
<evidence type="ECO:0000256" key="9">
    <source>
        <dbReference type="ARBA" id="ARBA00023214"/>
    </source>
</evidence>
<feature type="binding site" evidence="11">
    <location>
        <position position="15"/>
    </location>
    <ligand>
        <name>Mg(2+)</name>
        <dbReference type="ChEBI" id="CHEBI:18420"/>
    </ligand>
</feature>
<proteinExistence type="inferred from homology"/>
<dbReference type="SFLD" id="SFLDS00003">
    <property type="entry name" value="Haloacid_Dehalogenase"/>
    <property type="match status" value="1"/>
</dbReference>
<dbReference type="NCBIfam" id="TIGR01509">
    <property type="entry name" value="HAD-SF-IA-v3"/>
    <property type="match status" value="1"/>
</dbReference>
<gene>
    <name evidence="12" type="ORF">C8D90_10340</name>
</gene>
<dbReference type="NCBIfam" id="NF009695">
    <property type="entry name" value="PRK13222.1-2"/>
    <property type="match status" value="1"/>
</dbReference>
<reference evidence="12 13" key="1">
    <citation type="submission" date="2018-07" db="EMBL/GenBank/DDBJ databases">
        <title>Genomic Encyclopedia of Type Strains, Phase IV (KMG-IV): sequencing the most valuable type-strain genomes for metagenomic binning, comparative biology and taxonomic classification.</title>
        <authorList>
            <person name="Goeker M."/>
        </authorList>
    </citation>
    <scope>NUCLEOTIDE SEQUENCE [LARGE SCALE GENOMIC DNA]</scope>
    <source>
        <strain evidence="12 13">DSM 103736</strain>
    </source>
</reference>
<comment type="caution">
    <text evidence="12">The sequence shown here is derived from an EMBL/GenBank/DDBJ whole genome shotgun (WGS) entry which is preliminary data.</text>
</comment>
<protein>
    <recommendedName>
        <fullName evidence="5 11">Phosphoglycolate phosphatase</fullName>
        <shortName evidence="11">PGP</shortName>
        <shortName evidence="11">PGPase</shortName>
        <ecNumber evidence="5 11">3.1.3.18</ecNumber>
    </recommendedName>
</protein>
<dbReference type="NCBIfam" id="TIGR01549">
    <property type="entry name" value="HAD-SF-IA-v1"/>
    <property type="match status" value="1"/>
</dbReference>
<evidence type="ECO:0000256" key="1">
    <source>
        <dbReference type="ARBA" id="ARBA00000830"/>
    </source>
</evidence>
<comment type="cofactor">
    <cofactor evidence="2 11">
        <name>Mg(2+)</name>
        <dbReference type="ChEBI" id="CHEBI:18420"/>
    </cofactor>
</comment>
<dbReference type="UniPathway" id="UPA00865">
    <property type="reaction ID" value="UER00834"/>
</dbReference>
<dbReference type="PANTHER" id="PTHR43434">
    <property type="entry name" value="PHOSPHOGLYCOLATE PHOSPHATASE"/>
    <property type="match status" value="1"/>
</dbReference>
<dbReference type="InterPro" id="IPR023214">
    <property type="entry name" value="HAD_sf"/>
</dbReference>
<dbReference type="PRINTS" id="PR00413">
    <property type="entry name" value="HADHALOGNASE"/>
</dbReference>